<proteinExistence type="predicted"/>
<dbReference type="EMBL" id="MHQC01000059">
    <property type="protein sequence ID" value="OGZ93427.1"/>
    <property type="molecule type" value="Genomic_DNA"/>
</dbReference>
<comment type="caution">
    <text evidence="1">The sequence shown here is derived from an EMBL/GenBank/DDBJ whole genome shotgun (WGS) entry which is preliminary data.</text>
</comment>
<reference evidence="1 2" key="1">
    <citation type="journal article" date="2016" name="Nat. Commun.">
        <title>Thousands of microbial genomes shed light on interconnected biogeochemical processes in an aquifer system.</title>
        <authorList>
            <person name="Anantharaman K."/>
            <person name="Brown C.T."/>
            <person name="Hug L.A."/>
            <person name="Sharon I."/>
            <person name="Castelle C.J."/>
            <person name="Probst A.J."/>
            <person name="Thomas B.C."/>
            <person name="Singh A."/>
            <person name="Wilkins M.J."/>
            <person name="Karaoz U."/>
            <person name="Brodie E.L."/>
            <person name="Williams K.H."/>
            <person name="Hubbard S.S."/>
            <person name="Banfield J.F."/>
        </authorList>
    </citation>
    <scope>NUCLEOTIDE SEQUENCE [LARGE SCALE GENOMIC DNA]</scope>
</reference>
<evidence type="ECO:0000313" key="1">
    <source>
        <dbReference type="EMBL" id="OGZ93427.1"/>
    </source>
</evidence>
<accession>A0A1G2K203</accession>
<name>A0A1G2K203_9BACT</name>
<protein>
    <submittedName>
        <fullName evidence="1">Uncharacterized protein</fullName>
    </submittedName>
</protein>
<gene>
    <name evidence="1" type="ORF">A2633_01745</name>
</gene>
<organism evidence="1 2">
    <name type="scientific">Candidatus Sungbacteria bacterium RIFCSPHIGHO2_01_FULL_47_32</name>
    <dbReference type="NCBI Taxonomy" id="1802264"/>
    <lineage>
        <taxon>Bacteria</taxon>
        <taxon>Candidatus Sungiibacteriota</taxon>
    </lineage>
</organism>
<dbReference type="AlphaFoldDB" id="A0A1G2K203"/>
<sequence length="210" mass="23129">MFANIEDALSVIKKPADEAQYLAACEYLVQNRSSLTYPVYINFPGGLISNADTRWDGIKAGSEERCGCGNERVINPGNPRTVYEPSPLGFVVVSPRHNVYLKPVGGDKESTYMKLWIQEGALAYMDLPFAPLVMTMDLFSTPAFKLDRLAEVLPKQSKPPVMRMGNKTPVFAINSVDLSAQSVTITPDRGVEIFNPDTYVDAHASHKGTK</sequence>
<evidence type="ECO:0000313" key="2">
    <source>
        <dbReference type="Proteomes" id="UP000177152"/>
    </source>
</evidence>
<dbReference type="Proteomes" id="UP000177152">
    <property type="component" value="Unassembled WGS sequence"/>
</dbReference>